<feature type="transmembrane region" description="Helical" evidence="8">
    <location>
        <begin position="31"/>
        <end position="48"/>
    </location>
</feature>
<evidence type="ECO:0000256" key="7">
    <source>
        <dbReference type="ARBA" id="ARBA00023012"/>
    </source>
</evidence>
<evidence type="ECO:0000256" key="4">
    <source>
        <dbReference type="ARBA" id="ARBA00022741"/>
    </source>
</evidence>
<dbReference type="SUPFAM" id="SSF55874">
    <property type="entry name" value="ATPase domain of HSP90 chaperone/DNA topoisomerase II/histidine kinase"/>
    <property type="match status" value="1"/>
</dbReference>
<dbReference type="InterPro" id="IPR005467">
    <property type="entry name" value="His_kinase_dom"/>
</dbReference>
<evidence type="ECO:0000256" key="8">
    <source>
        <dbReference type="SAM" id="Phobius"/>
    </source>
</evidence>
<feature type="transmembrane region" description="Helical" evidence="8">
    <location>
        <begin position="148"/>
        <end position="172"/>
    </location>
</feature>
<keyword evidence="8" id="KW-1133">Transmembrane helix</keyword>
<dbReference type="InterPro" id="IPR004358">
    <property type="entry name" value="Sig_transdc_His_kin-like_C"/>
</dbReference>
<dbReference type="GO" id="GO:0004673">
    <property type="term" value="F:protein histidine kinase activity"/>
    <property type="evidence" value="ECO:0007669"/>
    <property type="project" value="UniProtKB-EC"/>
</dbReference>
<dbReference type="GO" id="GO:0005524">
    <property type="term" value="F:ATP binding"/>
    <property type="evidence" value="ECO:0007669"/>
    <property type="project" value="UniProtKB-KW"/>
</dbReference>
<dbReference type="Gene3D" id="3.30.565.10">
    <property type="entry name" value="Histidine kinase-like ATPase, C-terminal domain"/>
    <property type="match status" value="1"/>
</dbReference>
<keyword evidence="7" id="KW-0902">Two-component regulatory system</keyword>
<dbReference type="OrthoDB" id="1791938at2"/>
<sequence>MKAKNNLNQLIFISFLVMFSAQIYIKLFVNHFNISFGIIILIILLYMIEIDNKIMVAVISSFFVYIIRILVYFLENIEIESALKLGIRNHFPEFIFYLVYITIYFIIINIKNKNLNYLLPKLIICDFFANFTEMYIRHTIYLENFNLNMIIGLLFVAFLRSTLIWVMINLMIKYNTTLLKKEHTERYIKLLASNSTLKSEVYLMEKSMDNIENTMGKSYKLYMDISEKDLDDDLKKEIMEITKDIHEIKKEFNLIVRGVNELTNTKELKDSMDYYAILDILKHMINIELKNTNITFNIEKGENFNTIYHYYLISIFRNIIMNGIDALKDKDNGFIYLNHNSMEIDNIVGHCFEIIDNGEGIADEDKKYIFNPGFSTKINFETGDVNRGLGLIIVKDIVETKLKGFVTLTSSKGKGTKFMIFVSKNILEEGRF</sequence>
<protein>
    <recommendedName>
        <fullName evidence="2">histidine kinase</fullName>
        <ecNumber evidence="2">2.7.13.3</ecNumber>
    </recommendedName>
</protein>
<organism evidence="10 11">
    <name type="scientific">Clostridium amylolyticum</name>
    <dbReference type="NCBI Taxonomy" id="1121298"/>
    <lineage>
        <taxon>Bacteria</taxon>
        <taxon>Bacillati</taxon>
        <taxon>Bacillota</taxon>
        <taxon>Clostridia</taxon>
        <taxon>Eubacteriales</taxon>
        <taxon>Clostridiaceae</taxon>
        <taxon>Clostridium</taxon>
    </lineage>
</organism>
<dbReference type="GO" id="GO:0000160">
    <property type="term" value="P:phosphorelay signal transduction system"/>
    <property type="evidence" value="ECO:0007669"/>
    <property type="project" value="UniProtKB-KW"/>
</dbReference>
<feature type="transmembrane region" description="Helical" evidence="8">
    <location>
        <begin position="55"/>
        <end position="74"/>
    </location>
</feature>
<feature type="transmembrane region" description="Helical" evidence="8">
    <location>
        <begin position="7"/>
        <end position="25"/>
    </location>
</feature>
<dbReference type="InterPro" id="IPR036890">
    <property type="entry name" value="HATPase_C_sf"/>
</dbReference>
<keyword evidence="3" id="KW-0808">Transferase</keyword>
<evidence type="ECO:0000259" key="9">
    <source>
        <dbReference type="PROSITE" id="PS50109"/>
    </source>
</evidence>
<keyword evidence="5 10" id="KW-0418">Kinase</keyword>
<dbReference type="RefSeq" id="WP_073011781.1">
    <property type="nucleotide sequence ID" value="NZ_FQZO01000010.1"/>
</dbReference>
<keyword evidence="8" id="KW-0812">Transmembrane</keyword>
<accession>A0A1M6N7L5</accession>
<evidence type="ECO:0000313" key="11">
    <source>
        <dbReference type="Proteomes" id="UP000184080"/>
    </source>
</evidence>
<dbReference type="PANTHER" id="PTHR43065:SF46">
    <property type="entry name" value="C4-DICARBOXYLATE TRANSPORT SENSOR PROTEIN DCTB"/>
    <property type="match status" value="1"/>
</dbReference>
<evidence type="ECO:0000256" key="2">
    <source>
        <dbReference type="ARBA" id="ARBA00012438"/>
    </source>
</evidence>
<dbReference type="SMART" id="SM00387">
    <property type="entry name" value="HATPase_c"/>
    <property type="match status" value="1"/>
</dbReference>
<keyword evidence="6" id="KW-0067">ATP-binding</keyword>
<evidence type="ECO:0000256" key="3">
    <source>
        <dbReference type="ARBA" id="ARBA00022679"/>
    </source>
</evidence>
<evidence type="ECO:0000256" key="5">
    <source>
        <dbReference type="ARBA" id="ARBA00022777"/>
    </source>
</evidence>
<dbReference type="PRINTS" id="PR00344">
    <property type="entry name" value="BCTRLSENSOR"/>
</dbReference>
<name>A0A1M6N7L5_9CLOT</name>
<keyword evidence="8" id="KW-0472">Membrane</keyword>
<dbReference type="EMBL" id="FQZO01000010">
    <property type="protein sequence ID" value="SHJ91699.1"/>
    <property type="molecule type" value="Genomic_DNA"/>
</dbReference>
<reference evidence="10 11" key="1">
    <citation type="submission" date="2016-11" db="EMBL/GenBank/DDBJ databases">
        <authorList>
            <person name="Jaros S."/>
            <person name="Januszkiewicz K."/>
            <person name="Wedrychowicz H."/>
        </authorList>
    </citation>
    <scope>NUCLEOTIDE SEQUENCE [LARGE SCALE GENOMIC DNA]</scope>
    <source>
        <strain evidence="10 11">DSM 21864</strain>
    </source>
</reference>
<gene>
    <name evidence="10" type="ORF">SAMN05444401_0127</name>
</gene>
<dbReference type="Proteomes" id="UP000184080">
    <property type="component" value="Unassembled WGS sequence"/>
</dbReference>
<dbReference type="AlphaFoldDB" id="A0A1M6N7L5"/>
<evidence type="ECO:0000256" key="1">
    <source>
        <dbReference type="ARBA" id="ARBA00000085"/>
    </source>
</evidence>
<comment type="catalytic activity">
    <reaction evidence="1">
        <text>ATP + protein L-histidine = ADP + protein N-phospho-L-histidine.</text>
        <dbReference type="EC" id="2.7.13.3"/>
    </reaction>
</comment>
<feature type="domain" description="Histidine kinase" evidence="9">
    <location>
        <begin position="312"/>
        <end position="426"/>
    </location>
</feature>
<dbReference type="EC" id="2.7.13.3" evidence="2"/>
<dbReference type="PROSITE" id="PS50109">
    <property type="entry name" value="HIS_KIN"/>
    <property type="match status" value="1"/>
</dbReference>
<feature type="transmembrane region" description="Helical" evidence="8">
    <location>
        <begin position="94"/>
        <end position="110"/>
    </location>
</feature>
<evidence type="ECO:0000313" key="10">
    <source>
        <dbReference type="EMBL" id="SHJ91699.1"/>
    </source>
</evidence>
<keyword evidence="11" id="KW-1185">Reference proteome</keyword>
<dbReference type="STRING" id="1121298.SAMN05444401_0127"/>
<keyword evidence="4" id="KW-0547">Nucleotide-binding</keyword>
<dbReference type="InterPro" id="IPR003594">
    <property type="entry name" value="HATPase_dom"/>
</dbReference>
<evidence type="ECO:0000256" key="6">
    <source>
        <dbReference type="ARBA" id="ARBA00022840"/>
    </source>
</evidence>
<proteinExistence type="predicted"/>
<dbReference type="Pfam" id="PF02518">
    <property type="entry name" value="HATPase_c"/>
    <property type="match status" value="1"/>
</dbReference>
<dbReference type="PANTHER" id="PTHR43065">
    <property type="entry name" value="SENSOR HISTIDINE KINASE"/>
    <property type="match status" value="1"/>
</dbReference>